<dbReference type="OMA" id="FMPVSAN"/>
<dbReference type="STRING" id="945553.A0A0D2NHV0"/>
<dbReference type="SUPFAM" id="SSF49503">
    <property type="entry name" value="Cupredoxins"/>
    <property type="match status" value="2"/>
</dbReference>
<name>A0A0D2NHV0_HYPSF</name>
<keyword evidence="1" id="KW-0732">Signal</keyword>
<dbReference type="AlphaFoldDB" id="A0A0D2NHV0"/>
<dbReference type="Proteomes" id="UP000054270">
    <property type="component" value="Unassembled WGS sequence"/>
</dbReference>
<protein>
    <recommendedName>
        <fullName evidence="4">Cupredoxin</fullName>
    </recommendedName>
</protein>
<evidence type="ECO:0000313" key="3">
    <source>
        <dbReference type="Proteomes" id="UP000054270"/>
    </source>
</evidence>
<dbReference type="CDD" id="cd00920">
    <property type="entry name" value="Cupredoxin"/>
    <property type="match status" value="2"/>
</dbReference>
<dbReference type="PANTHER" id="PTHR34883">
    <property type="entry name" value="SERINE-RICH PROTEIN, PUTATIVE-RELATED-RELATED"/>
    <property type="match status" value="1"/>
</dbReference>
<gene>
    <name evidence="2" type="ORF">HYPSUDRAFT_144794</name>
</gene>
<dbReference type="OrthoDB" id="1921208at2759"/>
<evidence type="ECO:0008006" key="4">
    <source>
        <dbReference type="Google" id="ProtNLM"/>
    </source>
</evidence>
<accession>A0A0D2NHV0</accession>
<dbReference type="EMBL" id="KN817587">
    <property type="protein sequence ID" value="KJA18539.1"/>
    <property type="molecule type" value="Genomic_DNA"/>
</dbReference>
<dbReference type="Gene3D" id="2.60.40.420">
    <property type="entry name" value="Cupredoxins - blue copper proteins"/>
    <property type="match status" value="2"/>
</dbReference>
<proteinExistence type="predicted"/>
<dbReference type="PANTHER" id="PTHR34883:SF4">
    <property type="entry name" value="CUPREDOXIN"/>
    <property type="match status" value="1"/>
</dbReference>
<dbReference type="InterPro" id="IPR008972">
    <property type="entry name" value="Cupredoxin"/>
</dbReference>
<dbReference type="InterPro" id="IPR052953">
    <property type="entry name" value="Ser-rich/MCO-related"/>
</dbReference>
<feature type="chain" id="PRO_5002248060" description="Cupredoxin" evidence="1">
    <location>
        <begin position="21"/>
        <end position="341"/>
    </location>
</feature>
<evidence type="ECO:0000313" key="2">
    <source>
        <dbReference type="EMBL" id="KJA18539.1"/>
    </source>
</evidence>
<feature type="signal peptide" evidence="1">
    <location>
        <begin position="1"/>
        <end position="20"/>
    </location>
</feature>
<reference evidence="3" key="1">
    <citation type="submission" date="2014-04" db="EMBL/GenBank/DDBJ databases">
        <title>Evolutionary Origins and Diversification of the Mycorrhizal Mutualists.</title>
        <authorList>
            <consortium name="DOE Joint Genome Institute"/>
            <consortium name="Mycorrhizal Genomics Consortium"/>
            <person name="Kohler A."/>
            <person name="Kuo A."/>
            <person name="Nagy L.G."/>
            <person name="Floudas D."/>
            <person name="Copeland A."/>
            <person name="Barry K.W."/>
            <person name="Cichocki N."/>
            <person name="Veneault-Fourrey C."/>
            <person name="LaButti K."/>
            <person name="Lindquist E.A."/>
            <person name="Lipzen A."/>
            <person name="Lundell T."/>
            <person name="Morin E."/>
            <person name="Murat C."/>
            <person name="Riley R."/>
            <person name="Ohm R."/>
            <person name="Sun H."/>
            <person name="Tunlid A."/>
            <person name="Henrissat B."/>
            <person name="Grigoriev I.V."/>
            <person name="Hibbett D.S."/>
            <person name="Martin F."/>
        </authorList>
    </citation>
    <scope>NUCLEOTIDE SEQUENCE [LARGE SCALE GENOMIC DNA]</scope>
    <source>
        <strain evidence="3">FD-334 SS-4</strain>
    </source>
</reference>
<evidence type="ECO:0000256" key="1">
    <source>
        <dbReference type="SAM" id="SignalP"/>
    </source>
</evidence>
<organism evidence="2 3">
    <name type="scientific">Hypholoma sublateritium (strain FD-334 SS-4)</name>
    <dbReference type="NCBI Taxonomy" id="945553"/>
    <lineage>
        <taxon>Eukaryota</taxon>
        <taxon>Fungi</taxon>
        <taxon>Dikarya</taxon>
        <taxon>Basidiomycota</taxon>
        <taxon>Agaricomycotina</taxon>
        <taxon>Agaricomycetes</taxon>
        <taxon>Agaricomycetidae</taxon>
        <taxon>Agaricales</taxon>
        <taxon>Agaricineae</taxon>
        <taxon>Strophariaceae</taxon>
        <taxon>Hypholoma</taxon>
    </lineage>
</organism>
<sequence>MHYSTIIPTLLLAAVHTAVGTVFNVTVGGAGIIAFTPNVVNAVAGDIIAFTFLQKNHTATQSSLAAPCVPLPGGFDTGFQPVATTQTTGFTIAELHIESTKPTWVFCRQANHCQQGMVFAVNPGANLGVFQSNAANNPFGNITTSASGAATSTATSVASATSAAATTTSTTTATGIDHKIIVGGTGVLAFSPANISAAVGDTITFEFQQKNHTATASSFNTPCRALASTSTSGQIGFDSGFMPVASNVTSGFPTYTVTVNDTNPIWAYCRQLTHCGQGMVFAANAVANGPKNFSAFQALAIAQNGTNTTTTAPTSGTVHAAHAASYAPVFAAVLGAIALFA</sequence>
<keyword evidence="3" id="KW-1185">Reference proteome</keyword>